<dbReference type="Proteomes" id="UP000321595">
    <property type="component" value="Chromosome"/>
</dbReference>
<organism evidence="2 3">
    <name type="scientific">Microvenator marinus</name>
    <dbReference type="NCBI Taxonomy" id="2600177"/>
    <lineage>
        <taxon>Bacteria</taxon>
        <taxon>Deltaproteobacteria</taxon>
        <taxon>Bradymonadales</taxon>
        <taxon>Microvenatoraceae</taxon>
        <taxon>Microvenator</taxon>
    </lineage>
</organism>
<evidence type="ECO:0000256" key="1">
    <source>
        <dbReference type="SAM" id="MobiDB-lite"/>
    </source>
</evidence>
<dbReference type="RefSeq" id="WP_146959565.1">
    <property type="nucleotide sequence ID" value="NZ_CP042467.1"/>
</dbReference>
<protein>
    <submittedName>
        <fullName evidence="2">Uncharacterized protein</fullName>
    </submittedName>
</protein>
<keyword evidence="3" id="KW-1185">Reference proteome</keyword>
<proteinExistence type="predicted"/>
<reference evidence="2 3" key="1">
    <citation type="submission" date="2019-08" db="EMBL/GenBank/DDBJ databases">
        <authorList>
            <person name="Liang Q."/>
        </authorList>
    </citation>
    <scope>NUCLEOTIDE SEQUENCE [LARGE SCALE GENOMIC DNA]</scope>
    <source>
        <strain evidence="2 3">V1718</strain>
    </source>
</reference>
<accession>A0A5B8XR51</accession>
<evidence type="ECO:0000313" key="3">
    <source>
        <dbReference type="Proteomes" id="UP000321595"/>
    </source>
</evidence>
<gene>
    <name evidence="2" type="ORF">FRD01_11000</name>
</gene>
<feature type="region of interest" description="Disordered" evidence="1">
    <location>
        <begin position="25"/>
        <end position="48"/>
    </location>
</feature>
<name>A0A5B8XR51_9DELT</name>
<dbReference type="KEGG" id="bbae:FRD01_11000"/>
<evidence type="ECO:0000313" key="2">
    <source>
        <dbReference type="EMBL" id="QED27751.1"/>
    </source>
</evidence>
<dbReference type="EMBL" id="CP042467">
    <property type="protein sequence ID" value="QED27751.1"/>
    <property type="molecule type" value="Genomic_DNA"/>
</dbReference>
<sequence length="196" mass="20854">MKQGLSLALAFSFLVLCHGCSEDEPGDGKNTSIEDMGQDAPADVPEDAEPDQFVPPVYSTFEVKVCQDQFGDKVTIYAEHSEPSGCLLLTLSREEASANQSLVTDEGWRLLAASVVDDSGCPSEIPGDQSQHANVDQVSGEVSLEYAIDDYPVTLTEGRVEVALSESNGNPFGTSVLKVEMSDIPVLICPGGPVDE</sequence>
<dbReference type="AlphaFoldDB" id="A0A5B8XR51"/>